<proteinExistence type="predicted"/>
<evidence type="ECO:0000256" key="1">
    <source>
        <dbReference type="SAM" id="Phobius"/>
    </source>
</evidence>
<dbReference type="Pfam" id="PF02517">
    <property type="entry name" value="Rce1-like"/>
    <property type="match status" value="1"/>
</dbReference>
<feature type="transmembrane region" description="Helical" evidence="1">
    <location>
        <begin position="21"/>
        <end position="40"/>
    </location>
</feature>
<reference evidence="3 4" key="1">
    <citation type="submission" date="2023-10" db="EMBL/GenBank/DDBJ databases">
        <title>Niallia locisalis sp.nov. isolated from a salt pond sample.</title>
        <authorList>
            <person name="Li X.-J."/>
            <person name="Dong L."/>
        </authorList>
    </citation>
    <scope>NUCLEOTIDE SEQUENCE [LARGE SCALE GENOMIC DNA]</scope>
    <source>
        <strain evidence="3 4">DSM 29761</strain>
    </source>
</reference>
<keyword evidence="1" id="KW-0472">Membrane</keyword>
<feature type="domain" description="CAAX prenyl protease 2/Lysostaphin resistance protein A-like" evidence="2">
    <location>
        <begin position="98"/>
        <end position="181"/>
    </location>
</feature>
<accession>A0ABZ2CKL4</accession>
<organism evidence="3 4">
    <name type="scientific">Niallia oryzisoli</name>
    <dbReference type="NCBI Taxonomy" id="1737571"/>
    <lineage>
        <taxon>Bacteria</taxon>
        <taxon>Bacillati</taxon>
        <taxon>Bacillota</taxon>
        <taxon>Bacilli</taxon>
        <taxon>Bacillales</taxon>
        <taxon>Bacillaceae</taxon>
        <taxon>Niallia</taxon>
    </lineage>
</organism>
<evidence type="ECO:0000313" key="3">
    <source>
        <dbReference type="EMBL" id="WVX84354.1"/>
    </source>
</evidence>
<feature type="transmembrane region" description="Helical" evidence="1">
    <location>
        <begin position="142"/>
        <end position="162"/>
    </location>
</feature>
<feature type="transmembrane region" description="Helical" evidence="1">
    <location>
        <begin position="56"/>
        <end position="75"/>
    </location>
</feature>
<sequence length="203" mass="23844">MKKKYRDLIHEVTDEQLYHSLYLTQIFLFLVSFILGIYLFDSFSAFFELFRWKDPNILFVGGTAGLAVFSLDLILMKILPDKYYDDGGLNRRIFQGRSLIQVAFIALIVSISEEILFRGVIQTHFGLFVSSLIFAFVHYRYLFNWFLFVNVTVLSFLIGYIYLHTENILVTITMHFLIDFLLGCVIKYKFAKKQTEQEGTFDE</sequence>
<dbReference type="Proteomes" id="UP001357223">
    <property type="component" value="Chromosome"/>
</dbReference>
<feature type="transmembrane region" description="Helical" evidence="1">
    <location>
        <begin position="96"/>
        <end position="113"/>
    </location>
</feature>
<name>A0ABZ2CKL4_9BACI</name>
<feature type="transmembrane region" description="Helical" evidence="1">
    <location>
        <begin position="168"/>
        <end position="186"/>
    </location>
</feature>
<evidence type="ECO:0000313" key="4">
    <source>
        <dbReference type="Proteomes" id="UP001357223"/>
    </source>
</evidence>
<feature type="transmembrane region" description="Helical" evidence="1">
    <location>
        <begin position="119"/>
        <end position="137"/>
    </location>
</feature>
<keyword evidence="1" id="KW-0812">Transmembrane</keyword>
<protein>
    <submittedName>
        <fullName evidence="3">Type II CAAX endopeptidase family protein</fullName>
    </submittedName>
</protein>
<evidence type="ECO:0000259" key="2">
    <source>
        <dbReference type="Pfam" id="PF02517"/>
    </source>
</evidence>
<gene>
    <name evidence="3" type="ORF">R4Z09_07790</name>
</gene>
<dbReference type="InterPro" id="IPR003675">
    <property type="entry name" value="Rce1/LyrA-like_dom"/>
</dbReference>
<keyword evidence="4" id="KW-1185">Reference proteome</keyword>
<dbReference type="EMBL" id="CP137640">
    <property type="protein sequence ID" value="WVX84354.1"/>
    <property type="molecule type" value="Genomic_DNA"/>
</dbReference>
<keyword evidence="1" id="KW-1133">Transmembrane helix</keyword>